<protein>
    <submittedName>
        <fullName evidence="2">Uncharacterized protein</fullName>
    </submittedName>
</protein>
<dbReference type="EMBL" id="AYYC01000436">
    <property type="protein sequence ID" value="ETK05618.1"/>
    <property type="molecule type" value="Genomic_DNA"/>
</dbReference>
<evidence type="ECO:0000313" key="3">
    <source>
        <dbReference type="Proteomes" id="UP000018872"/>
    </source>
</evidence>
<gene>
    <name evidence="2" type="ORF">T229_02250</name>
</gene>
<dbReference type="InterPro" id="IPR046228">
    <property type="entry name" value="DUF6261"/>
</dbReference>
<dbReference type="Proteomes" id="UP000018872">
    <property type="component" value="Unassembled WGS sequence"/>
</dbReference>
<accession>W2CF15</accession>
<proteinExistence type="predicted"/>
<comment type="caution">
    <text evidence="2">The sequence shown here is derived from an EMBL/GenBank/DDBJ whole genome shotgun (WGS) entry which is preliminary data.</text>
</comment>
<feature type="compositionally biased region" description="Basic and acidic residues" evidence="1">
    <location>
        <begin position="249"/>
        <end position="318"/>
    </location>
</feature>
<dbReference type="AlphaFoldDB" id="W2CF15"/>
<organism evidence="2 3">
    <name type="scientific">Tannerella sp. oral taxon BU063 isolate Cell 5</name>
    <dbReference type="NCBI Taxonomy" id="1410950"/>
    <lineage>
        <taxon>Bacteria</taxon>
        <taxon>Pseudomonadati</taxon>
        <taxon>Bacteroidota</taxon>
        <taxon>Bacteroidia</taxon>
        <taxon>Bacteroidales</taxon>
        <taxon>Tannerellaceae</taxon>
        <taxon>Tannerella</taxon>
    </lineage>
</organism>
<dbReference type="PATRIC" id="fig|1410950.3.peg.136"/>
<evidence type="ECO:0000313" key="2">
    <source>
        <dbReference type="EMBL" id="ETK05618.1"/>
    </source>
</evidence>
<dbReference type="Pfam" id="PF19775">
    <property type="entry name" value="DUF6261"/>
    <property type="match status" value="1"/>
</dbReference>
<reference evidence="2 3" key="1">
    <citation type="submission" date="2013-11" db="EMBL/GenBank/DDBJ databases">
        <title>Single cell genomics of uncultured Tannerella BU063 (oral taxon 286).</title>
        <authorList>
            <person name="Beall C.J."/>
            <person name="Campbell A.G."/>
            <person name="Griffen A.L."/>
            <person name="Podar M."/>
            <person name="Leys E.J."/>
        </authorList>
    </citation>
    <scope>NUCLEOTIDE SEQUENCE [LARGE SCALE GENOMIC DNA]</scope>
    <source>
        <strain evidence="2">Cell 5</strain>
    </source>
</reference>
<sequence length="318" mass="35687">MEDYIEINRAGLTKLDNGRHYEYHNNVYDLLHEVDATKIGVPAEKITQYKGGIDVEGQINRESQASLDTQRMQKADEARDRLLSYLFGMIRTNRFSPEAAEAAAADELEIVIRPYYGIQKIDVDQESAAIDGLLIDLREAKNTPFLTTLRLTAILPKLEAANADFRKIYKTRTSARADDKELPSAKAARAKTDAVFDRIVFILQAAYYSGASPIERTLIASIVKQINQRTQEIFDKYNQSLAKKKAAKKPKDPTDPKQPKEPKQPKDPKDPKQPKEPKEPKKPDGEKPKDPKKPDEGGKKPEKPGGGDGDPDIHLPEE</sequence>
<name>W2CF15_9BACT</name>
<evidence type="ECO:0000256" key="1">
    <source>
        <dbReference type="SAM" id="MobiDB-lite"/>
    </source>
</evidence>
<feature type="region of interest" description="Disordered" evidence="1">
    <location>
        <begin position="241"/>
        <end position="318"/>
    </location>
</feature>